<proteinExistence type="predicted"/>
<dbReference type="PROSITE" id="PS50110">
    <property type="entry name" value="RESPONSE_REGULATORY"/>
    <property type="match status" value="1"/>
</dbReference>
<feature type="domain" description="Response regulatory" evidence="2">
    <location>
        <begin position="2"/>
        <end position="120"/>
    </location>
</feature>
<comment type="caution">
    <text evidence="1">Lacks conserved residue(s) required for the propagation of feature annotation.</text>
</comment>
<evidence type="ECO:0000259" key="2">
    <source>
        <dbReference type="PROSITE" id="PS50110"/>
    </source>
</evidence>
<dbReference type="Proteomes" id="UP000065511">
    <property type="component" value="Chromosome"/>
</dbReference>
<dbReference type="EMBL" id="CP013614">
    <property type="protein sequence ID" value="ALS02430.1"/>
    <property type="molecule type" value="Genomic_DNA"/>
</dbReference>
<dbReference type="PROSITE" id="PS50930">
    <property type="entry name" value="HTH_LYTTR"/>
    <property type="match status" value="1"/>
</dbReference>
<dbReference type="Gene3D" id="3.40.50.2300">
    <property type="match status" value="1"/>
</dbReference>
<evidence type="ECO:0000259" key="3">
    <source>
        <dbReference type="PROSITE" id="PS50930"/>
    </source>
</evidence>
<organism evidence="4 5">
    <name type="scientific">Enterococcus silesiacus</name>
    <dbReference type="NCBI Taxonomy" id="332949"/>
    <lineage>
        <taxon>Bacteria</taxon>
        <taxon>Bacillati</taxon>
        <taxon>Bacillota</taxon>
        <taxon>Bacilli</taxon>
        <taxon>Lactobacillales</taxon>
        <taxon>Enterococcaceae</taxon>
        <taxon>Enterococcus</taxon>
    </lineage>
</organism>
<evidence type="ECO:0000256" key="1">
    <source>
        <dbReference type="PROSITE-ProRule" id="PRU00169"/>
    </source>
</evidence>
<gene>
    <name evidence="4" type="ORF">ATZ33_13850</name>
</gene>
<sequence>MKIALCDNNQREMGKIEKTIALRYSHKYEFDFFSNGEKLLRHLKEKGKRNYSIYFISMEINEMDGIALAQQIRTLDLEALIIFVSDDIQRMPEVFKVQAFDYLLKPISQEYLLEIIDRSNRYFNAIHAYFEFSFNRKLVVLAMDDIIYIVKSGRIAYIHTTEKVYKTYLTMAEIIDKLNKDLFARIHGSYVVNLNYIVEVMKNEVFVKQFKNNIQQENTVSLPMSRTFKDELKQTYTIFLKSGQSL</sequence>
<dbReference type="InterPro" id="IPR046947">
    <property type="entry name" value="LytR-like"/>
</dbReference>
<dbReference type="RefSeq" id="WP_083429210.1">
    <property type="nucleotide sequence ID" value="NZ_JXLC01000026.1"/>
</dbReference>
<dbReference type="Pfam" id="PF04397">
    <property type="entry name" value="LytTR"/>
    <property type="match status" value="1"/>
</dbReference>
<name>A0ABM5WC07_9ENTE</name>
<dbReference type="SUPFAM" id="SSF52172">
    <property type="entry name" value="CheY-like"/>
    <property type="match status" value="1"/>
</dbReference>
<evidence type="ECO:0000313" key="4">
    <source>
        <dbReference type="EMBL" id="ALS02430.1"/>
    </source>
</evidence>
<dbReference type="SMART" id="SM00850">
    <property type="entry name" value="LytTR"/>
    <property type="match status" value="1"/>
</dbReference>
<dbReference type="PANTHER" id="PTHR37299:SF1">
    <property type="entry name" value="STAGE 0 SPORULATION PROTEIN A HOMOLOG"/>
    <property type="match status" value="1"/>
</dbReference>
<evidence type="ECO:0000313" key="5">
    <source>
        <dbReference type="Proteomes" id="UP000065511"/>
    </source>
</evidence>
<feature type="domain" description="HTH LytTR-type" evidence="3">
    <location>
        <begin position="130"/>
        <end position="202"/>
    </location>
</feature>
<dbReference type="Gene3D" id="2.40.50.1020">
    <property type="entry name" value="LytTr DNA-binding domain"/>
    <property type="match status" value="1"/>
</dbReference>
<dbReference type="PANTHER" id="PTHR37299">
    <property type="entry name" value="TRANSCRIPTIONAL REGULATOR-RELATED"/>
    <property type="match status" value="1"/>
</dbReference>
<keyword evidence="5" id="KW-1185">Reference proteome</keyword>
<dbReference type="Pfam" id="PF00072">
    <property type="entry name" value="Response_reg"/>
    <property type="match status" value="1"/>
</dbReference>
<dbReference type="InterPro" id="IPR011006">
    <property type="entry name" value="CheY-like_superfamily"/>
</dbReference>
<dbReference type="InterPro" id="IPR001789">
    <property type="entry name" value="Sig_transdc_resp-reg_receiver"/>
</dbReference>
<accession>A0ABM5WC07</accession>
<reference evidence="4 5" key="1">
    <citation type="submission" date="2015-12" db="EMBL/GenBank/DDBJ databases">
        <authorList>
            <person name="Lauer A."/>
            <person name="Humrighouse B."/>
            <person name="Loparev V."/>
            <person name="Shewmaker P.L."/>
            <person name="Whitney A.M."/>
            <person name="McLaughlin R.W."/>
        </authorList>
    </citation>
    <scope>NUCLEOTIDE SEQUENCE [LARGE SCALE GENOMIC DNA]</scope>
    <source>
        <strain evidence="4 5">LMG 23085</strain>
    </source>
</reference>
<dbReference type="SMART" id="SM00448">
    <property type="entry name" value="REC"/>
    <property type="match status" value="1"/>
</dbReference>
<evidence type="ECO:0008006" key="6">
    <source>
        <dbReference type="Google" id="ProtNLM"/>
    </source>
</evidence>
<protein>
    <recommendedName>
        <fullName evidence="6">Two-component system response regulator</fullName>
    </recommendedName>
</protein>
<dbReference type="InterPro" id="IPR007492">
    <property type="entry name" value="LytTR_DNA-bd_dom"/>
</dbReference>